<dbReference type="RefSeq" id="WP_029615210.1">
    <property type="nucleotide sequence ID" value="NZ_CP009747.1"/>
</dbReference>
<organism evidence="1 2">
    <name type="scientific">Pseudomonas parafulva</name>
    <dbReference type="NCBI Taxonomy" id="157782"/>
    <lineage>
        <taxon>Bacteria</taxon>
        <taxon>Pseudomonadati</taxon>
        <taxon>Pseudomonadota</taxon>
        <taxon>Gammaproteobacteria</taxon>
        <taxon>Pseudomonadales</taxon>
        <taxon>Pseudomonadaceae</taxon>
        <taxon>Pseudomonas</taxon>
    </lineage>
</organism>
<evidence type="ECO:0000313" key="2">
    <source>
        <dbReference type="Proteomes" id="UP000258127"/>
    </source>
</evidence>
<gene>
    <name evidence="1" type="ORF">DZC75_06155</name>
</gene>
<sequence>MSTSTYDWDLIERLLHEVQNGAGEHFTPRPYAEQHAAALASAGEPVGDVDRLKTRACEYEKLLLDRGFIAPRPEEEGGNGENFVLTERGSRLLSLIDSAIPGADSPRLRLDQESDALDAATFDKVSAKPQITPGAV</sequence>
<accession>A0AAI8P9A1</accession>
<proteinExistence type="predicted"/>
<reference evidence="1 2" key="1">
    <citation type="submission" date="2018-08" db="EMBL/GenBank/DDBJ databases">
        <authorList>
            <person name="Lee Y."/>
            <person name="Kakembo D."/>
        </authorList>
    </citation>
    <scope>NUCLEOTIDE SEQUENCE [LARGE SCALE GENOMIC DNA]</scope>
    <source>
        <strain evidence="1 2">JBCS1880</strain>
    </source>
</reference>
<dbReference type="KEGG" id="ppv:NJ69_03430"/>
<keyword evidence="2" id="KW-1185">Reference proteome</keyword>
<dbReference type="Proteomes" id="UP000258127">
    <property type="component" value="Chromosome"/>
</dbReference>
<dbReference type="EMBL" id="CP031641">
    <property type="protein sequence ID" value="AXO87628.1"/>
    <property type="molecule type" value="Genomic_DNA"/>
</dbReference>
<dbReference type="AlphaFoldDB" id="A0AAI8P9A1"/>
<protein>
    <submittedName>
        <fullName evidence="1">Transcriptional regulator</fullName>
    </submittedName>
</protein>
<evidence type="ECO:0000313" key="1">
    <source>
        <dbReference type="EMBL" id="AXO87628.1"/>
    </source>
</evidence>
<name>A0AAI8P9A1_9PSED</name>